<organism evidence="3 4">
    <name type="scientific">Tritrichomonas musculus</name>
    <dbReference type="NCBI Taxonomy" id="1915356"/>
    <lineage>
        <taxon>Eukaryota</taxon>
        <taxon>Metamonada</taxon>
        <taxon>Parabasalia</taxon>
        <taxon>Tritrichomonadida</taxon>
        <taxon>Tritrichomonadidae</taxon>
        <taxon>Tritrichomonas</taxon>
    </lineage>
</organism>
<reference evidence="3 4" key="1">
    <citation type="submission" date="2024-04" db="EMBL/GenBank/DDBJ databases">
        <title>Tritrichomonas musculus Genome.</title>
        <authorList>
            <person name="Alves-Ferreira E."/>
            <person name="Grigg M."/>
            <person name="Lorenzi H."/>
            <person name="Galac M."/>
        </authorList>
    </citation>
    <scope>NUCLEOTIDE SEQUENCE [LARGE SCALE GENOMIC DNA]</scope>
    <source>
        <strain evidence="3 4">EAF2021</strain>
    </source>
</reference>
<feature type="domain" description="HTH myb-type" evidence="2">
    <location>
        <begin position="89"/>
        <end position="139"/>
    </location>
</feature>
<dbReference type="PANTHER" id="PTHR45614">
    <property type="entry name" value="MYB PROTEIN-RELATED"/>
    <property type="match status" value="1"/>
</dbReference>
<dbReference type="InterPro" id="IPR009057">
    <property type="entry name" value="Homeodomain-like_sf"/>
</dbReference>
<dbReference type="CDD" id="cd00167">
    <property type="entry name" value="SANT"/>
    <property type="match status" value="2"/>
</dbReference>
<evidence type="ECO:0008006" key="5">
    <source>
        <dbReference type="Google" id="ProtNLM"/>
    </source>
</evidence>
<comment type="caution">
    <text evidence="3">The sequence shown here is derived from an EMBL/GenBank/DDBJ whole genome shotgun (WGS) entry which is preliminary data.</text>
</comment>
<evidence type="ECO:0000313" key="3">
    <source>
        <dbReference type="EMBL" id="KAK8841722.1"/>
    </source>
</evidence>
<dbReference type="SUPFAM" id="SSF46689">
    <property type="entry name" value="Homeodomain-like"/>
    <property type="match status" value="1"/>
</dbReference>
<sequence>MKKCEQLPSISELPLPIKDEIFFSKLESMVNNTFDNNHNNTFSNQNNFVFNNQSVCFNSELPNNYQLITNQNLITIEPQRDKKIIEPIKGIWSHEEDEKLKAAVMETSPIVWEIIASKVPGRSPIQCKERWLYRLHPDVNKAKFEKWEDDLIISERKKIGNSWTYISTKLKGRTSCAVKNRWYSVLRKRKK</sequence>
<feature type="domain" description="HTH myb-type" evidence="2">
    <location>
        <begin position="140"/>
        <end position="190"/>
    </location>
</feature>
<keyword evidence="4" id="KW-1185">Reference proteome</keyword>
<protein>
    <recommendedName>
        <fullName evidence="5">Myb-like DNA-binding domain containing protein</fullName>
    </recommendedName>
</protein>
<dbReference type="SMART" id="SM00717">
    <property type="entry name" value="SANT"/>
    <property type="match status" value="2"/>
</dbReference>
<dbReference type="InterPro" id="IPR001005">
    <property type="entry name" value="SANT/Myb"/>
</dbReference>
<dbReference type="EMBL" id="JAPFFF010000040">
    <property type="protein sequence ID" value="KAK8841722.1"/>
    <property type="molecule type" value="Genomic_DNA"/>
</dbReference>
<accession>A0ABR2H7L8</accession>
<proteinExistence type="predicted"/>
<dbReference type="PROSITE" id="PS50090">
    <property type="entry name" value="MYB_LIKE"/>
    <property type="match status" value="2"/>
</dbReference>
<gene>
    <name evidence="3" type="ORF">M9Y10_026667</name>
</gene>
<evidence type="ECO:0000259" key="1">
    <source>
        <dbReference type="PROSITE" id="PS50090"/>
    </source>
</evidence>
<feature type="domain" description="Myb-like" evidence="1">
    <location>
        <begin position="136"/>
        <end position="186"/>
    </location>
</feature>
<evidence type="ECO:0000313" key="4">
    <source>
        <dbReference type="Proteomes" id="UP001470230"/>
    </source>
</evidence>
<dbReference type="Pfam" id="PF13921">
    <property type="entry name" value="Myb_DNA-bind_6"/>
    <property type="match status" value="1"/>
</dbReference>
<dbReference type="InterPro" id="IPR017930">
    <property type="entry name" value="Myb_dom"/>
</dbReference>
<dbReference type="Proteomes" id="UP001470230">
    <property type="component" value="Unassembled WGS sequence"/>
</dbReference>
<dbReference type="InterPro" id="IPR050560">
    <property type="entry name" value="MYB_TF"/>
</dbReference>
<feature type="domain" description="Myb-like" evidence="1">
    <location>
        <begin position="89"/>
        <end position="135"/>
    </location>
</feature>
<evidence type="ECO:0000259" key="2">
    <source>
        <dbReference type="PROSITE" id="PS51294"/>
    </source>
</evidence>
<dbReference type="PROSITE" id="PS51294">
    <property type="entry name" value="HTH_MYB"/>
    <property type="match status" value="2"/>
</dbReference>
<dbReference type="Gene3D" id="1.10.10.60">
    <property type="entry name" value="Homeodomain-like"/>
    <property type="match status" value="2"/>
</dbReference>
<dbReference type="PANTHER" id="PTHR45614:SF241">
    <property type="entry name" value="MYB-LIKE DNA-BINDING PROTEIN"/>
    <property type="match status" value="1"/>
</dbReference>
<name>A0ABR2H7L8_9EUKA</name>